<reference evidence="1 2" key="1">
    <citation type="submission" date="2019-06" db="EMBL/GenBank/DDBJ databases">
        <title>New taxonomy in bacterial strain CC-CFT640, isolated from vineyard.</title>
        <authorList>
            <person name="Lin S.-Y."/>
            <person name="Tsai C.-F."/>
            <person name="Young C.-C."/>
        </authorList>
    </citation>
    <scope>NUCLEOTIDE SEQUENCE [LARGE SCALE GENOMIC DNA]</scope>
    <source>
        <strain evidence="1 2">CC-CFT640</strain>
    </source>
</reference>
<organism evidence="1 2">
    <name type="scientific">Vineibacter terrae</name>
    <dbReference type="NCBI Taxonomy" id="2586908"/>
    <lineage>
        <taxon>Bacteria</taxon>
        <taxon>Pseudomonadati</taxon>
        <taxon>Pseudomonadota</taxon>
        <taxon>Alphaproteobacteria</taxon>
        <taxon>Hyphomicrobiales</taxon>
        <taxon>Vineibacter</taxon>
    </lineage>
</organism>
<keyword evidence="2" id="KW-1185">Reference proteome</keyword>
<dbReference type="EMBL" id="VDUZ01000013">
    <property type="protein sequence ID" value="TXL75622.1"/>
    <property type="molecule type" value="Genomic_DNA"/>
</dbReference>
<protein>
    <submittedName>
        <fullName evidence="1">Uncharacterized protein</fullName>
    </submittedName>
</protein>
<evidence type="ECO:0000313" key="1">
    <source>
        <dbReference type="EMBL" id="TXL75622.1"/>
    </source>
</evidence>
<dbReference type="RefSeq" id="WP_147847426.1">
    <property type="nucleotide sequence ID" value="NZ_VDUZ01000013.1"/>
</dbReference>
<sequence>MDDIAVTGLSLVLTPKPNKSGDSVLAWFDCKTSEVELYGCALVRQPGGRLKVWAPKLDAVDSGARRGVNFCNRELPATLVVKALAAYRALGGAHGE</sequence>
<name>A0A5C8PP48_9HYPH</name>
<evidence type="ECO:0000313" key="2">
    <source>
        <dbReference type="Proteomes" id="UP000321638"/>
    </source>
</evidence>
<dbReference type="OrthoDB" id="8453606at2"/>
<dbReference type="AlphaFoldDB" id="A0A5C8PP48"/>
<proteinExistence type="predicted"/>
<accession>A0A5C8PP48</accession>
<dbReference type="Proteomes" id="UP000321638">
    <property type="component" value="Unassembled WGS sequence"/>
</dbReference>
<gene>
    <name evidence="1" type="ORF">FHP25_13280</name>
</gene>
<comment type="caution">
    <text evidence="1">The sequence shown here is derived from an EMBL/GenBank/DDBJ whole genome shotgun (WGS) entry which is preliminary data.</text>
</comment>